<dbReference type="RefSeq" id="WP_017455398.1">
    <property type="nucleotide sequence ID" value="NZ_CP008956.1"/>
</dbReference>
<evidence type="ECO:0000313" key="2">
    <source>
        <dbReference type="EMBL" id="QJQ02415.1"/>
    </source>
</evidence>
<dbReference type="EMBL" id="CP008956">
    <property type="protein sequence ID" value="QJQ02415.1"/>
    <property type="molecule type" value="Genomic_DNA"/>
</dbReference>
<feature type="region of interest" description="Disordered" evidence="1">
    <location>
        <begin position="86"/>
        <end position="107"/>
    </location>
</feature>
<evidence type="ECO:0000256" key="1">
    <source>
        <dbReference type="SAM" id="MobiDB-lite"/>
    </source>
</evidence>
<accession>A0A6M3ZUU1</accession>
<evidence type="ECO:0000313" key="3">
    <source>
        <dbReference type="Proteomes" id="UP000501648"/>
    </source>
</evidence>
<dbReference type="AlphaFoldDB" id="A0A6M3ZUU1"/>
<organism evidence="2 3">
    <name type="scientific">Herbaspirillum rubrisubalbicans Os34</name>
    <dbReference type="NCBI Taxonomy" id="1235827"/>
    <lineage>
        <taxon>Bacteria</taxon>
        <taxon>Pseudomonadati</taxon>
        <taxon>Pseudomonadota</taxon>
        <taxon>Betaproteobacteria</taxon>
        <taxon>Burkholderiales</taxon>
        <taxon>Oxalobacteraceae</taxon>
        <taxon>Herbaspirillum</taxon>
    </lineage>
</organism>
<gene>
    <name evidence="2" type="ORF">C798_19880</name>
</gene>
<name>A0A6M3ZUU1_9BURK</name>
<sequence length="107" mass="11322">MSAIDNKHLIEIVSVQESSGVSRKTGNPWKMYRAQCVVTGGDNGAKVGELLLPDSLKDTTPGKYLAEFQLDVSFERLVVPRITALHPHGGGAARPQAKPAASTAVPA</sequence>
<evidence type="ECO:0008006" key="4">
    <source>
        <dbReference type="Google" id="ProtNLM"/>
    </source>
</evidence>
<dbReference type="Proteomes" id="UP000501648">
    <property type="component" value="Chromosome"/>
</dbReference>
<reference evidence="2 3" key="1">
    <citation type="journal article" date="2012" name="J. Bacteriol.">
        <title>Genome sequence of the pathogenic Herbaspirillum seropedicae strain Os34, isolated from rice roots.</title>
        <authorList>
            <person name="Ye W."/>
            <person name="Ye S."/>
            <person name="Liu J."/>
            <person name="Chang S."/>
            <person name="Chen M."/>
            <person name="Zhu B."/>
            <person name="Guo L."/>
            <person name="An Q."/>
        </authorList>
    </citation>
    <scope>NUCLEOTIDE SEQUENCE [LARGE SCALE GENOMIC DNA]</scope>
    <source>
        <strain evidence="2 3">Os34</strain>
    </source>
</reference>
<protein>
    <recommendedName>
        <fullName evidence="4">Cellulose synthase</fullName>
    </recommendedName>
</protein>
<proteinExistence type="predicted"/>